<dbReference type="FunFam" id="3.30.160.60:FF:000446">
    <property type="entry name" value="Zinc finger protein"/>
    <property type="match status" value="1"/>
</dbReference>
<feature type="compositionally biased region" description="Low complexity" evidence="6">
    <location>
        <begin position="294"/>
        <end position="305"/>
    </location>
</feature>
<evidence type="ECO:0000313" key="10">
    <source>
        <dbReference type="Proteomes" id="UP000821853"/>
    </source>
</evidence>
<feature type="domain" description="BTB" evidence="7">
    <location>
        <begin position="84"/>
        <end position="150"/>
    </location>
</feature>
<keyword evidence="3" id="KW-0862">Zinc</keyword>
<evidence type="ECO:0000256" key="1">
    <source>
        <dbReference type="ARBA" id="ARBA00022723"/>
    </source>
</evidence>
<dbReference type="SUPFAM" id="SSF57667">
    <property type="entry name" value="beta-beta-alpha zinc fingers"/>
    <property type="match status" value="1"/>
</dbReference>
<dbReference type="InterPro" id="IPR051095">
    <property type="entry name" value="Dros_DevTransReg"/>
</dbReference>
<dbReference type="CDD" id="cd18315">
    <property type="entry name" value="BTB_POZ_BAB-like"/>
    <property type="match status" value="1"/>
</dbReference>
<dbReference type="InterPro" id="IPR000210">
    <property type="entry name" value="BTB/POZ_dom"/>
</dbReference>
<dbReference type="GO" id="GO:0003006">
    <property type="term" value="P:developmental process involved in reproduction"/>
    <property type="evidence" value="ECO:0007669"/>
    <property type="project" value="UniProtKB-ARBA"/>
</dbReference>
<dbReference type="GO" id="GO:0008270">
    <property type="term" value="F:zinc ion binding"/>
    <property type="evidence" value="ECO:0007669"/>
    <property type="project" value="UniProtKB-KW"/>
</dbReference>
<dbReference type="InterPro" id="IPR036236">
    <property type="entry name" value="Znf_C2H2_sf"/>
</dbReference>
<dbReference type="Proteomes" id="UP000821853">
    <property type="component" value="Chromosome 3"/>
</dbReference>
<dbReference type="SMART" id="SM00225">
    <property type="entry name" value="BTB"/>
    <property type="match status" value="1"/>
</dbReference>
<dbReference type="InterPro" id="IPR011333">
    <property type="entry name" value="SKP1/BTB/POZ_sf"/>
</dbReference>
<evidence type="ECO:0000256" key="2">
    <source>
        <dbReference type="ARBA" id="ARBA00022771"/>
    </source>
</evidence>
<dbReference type="PANTHER" id="PTHR23110">
    <property type="entry name" value="BTB DOMAIN TRANSCRIPTION FACTOR"/>
    <property type="match status" value="1"/>
</dbReference>
<gene>
    <name evidence="9" type="ORF">HPB48_000368</name>
</gene>
<keyword evidence="4" id="KW-0539">Nucleus</keyword>
<feature type="compositionally biased region" description="Pro residues" evidence="6">
    <location>
        <begin position="284"/>
        <end position="293"/>
    </location>
</feature>
<keyword evidence="2 5" id="KW-0863">Zinc-finger</keyword>
<feature type="domain" description="C2H2-type" evidence="8">
    <location>
        <begin position="307"/>
        <end position="334"/>
    </location>
</feature>
<dbReference type="PANTHER" id="PTHR23110:SF109">
    <property type="entry name" value="FI07618P-RELATED"/>
    <property type="match status" value="1"/>
</dbReference>
<dbReference type="OMA" id="SHYLVPK"/>
<dbReference type="VEuPathDB" id="VectorBase:HLOH_064032"/>
<proteinExistence type="predicted"/>
<protein>
    <submittedName>
        <fullName evidence="9">Uncharacterized protein</fullName>
    </submittedName>
</protein>
<comment type="caution">
    <text evidence="9">The sequence shown here is derived from an EMBL/GenBank/DDBJ whole genome shotgun (WGS) entry which is preliminary data.</text>
</comment>
<evidence type="ECO:0000259" key="7">
    <source>
        <dbReference type="PROSITE" id="PS50097"/>
    </source>
</evidence>
<dbReference type="EMBL" id="JABSTR010000005">
    <property type="protein sequence ID" value="KAH9371846.1"/>
    <property type="molecule type" value="Genomic_DNA"/>
</dbReference>
<dbReference type="Gene3D" id="3.30.710.10">
    <property type="entry name" value="Potassium Channel Kv1.1, Chain A"/>
    <property type="match status" value="1"/>
</dbReference>
<feature type="compositionally biased region" description="Low complexity" evidence="6">
    <location>
        <begin position="268"/>
        <end position="283"/>
    </location>
</feature>
<dbReference type="InterPro" id="IPR013087">
    <property type="entry name" value="Znf_C2H2_type"/>
</dbReference>
<dbReference type="GO" id="GO:0048666">
    <property type="term" value="P:neuron development"/>
    <property type="evidence" value="ECO:0007669"/>
    <property type="project" value="UniProtKB-ARBA"/>
</dbReference>
<dbReference type="SMART" id="SM00355">
    <property type="entry name" value="ZnF_C2H2"/>
    <property type="match status" value="2"/>
</dbReference>
<dbReference type="SUPFAM" id="SSF54695">
    <property type="entry name" value="POZ domain"/>
    <property type="match status" value="1"/>
</dbReference>
<dbReference type="GO" id="GO:0006357">
    <property type="term" value="P:regulation of transcription by RNA polymerase II"/>
    <property type="evidence" value="ECO:0007669"/>
    <property type="project" value="TreeGrafter"/>
</dbReference>
<feature type="compositionally biased region" description="Basic residues" evidence="6">
    <location>
        <begin position="31"/>
        <end position="47"/>
    </location>
</feature>
<evidence type="ECO:0000256" key="6">
    <source>
        <dbReference type="SAM" id="MobiDB-lite"/>
    </source>
</evidence>
<accession>A0A9J6G0A9</accession>
<organism evidence="9 10">
    <name type="scientific">Haemaphysalis longicornis</name>
    <name type="common">Bush tick</name>
    <dbReference type="NCBI Taxonomy" id="44386"/>
    <lineage>
        <taxon>Eukaryota</taxon>
        <taxon>Metazoa</taxon>
        <taxon>Ecdysozoa</taxon>
        <taxon>Arthropoda</taxon>
        <taxon>Chelicerata</taxon>
        <taxon>Arachnida</taxon>
        <taxon>Acari</taxon>
        <taxon>Parasitiformes</taxon>
        <taxon>Ixodida</taxon>
        <taxon>Ixodoidea</taxon>
        <taxon>Ixodidae</taxon>
        <taxon>Haemaphysalinae</taxon>
        <taxon>Haemaphysalis</taxon>
    </lineage>
</organism>
<evidence type="ECO:0000313" key="9">
    <source>
        <dbReference type="EMBL" id="KAH9371846.1"/>
    </source>
</evidence>
<evidence type="ECO:0000256" key="3">
    <source>
        <dbReference type="ARBA" id="ARBA00022833"/>
    </source>
</evidence>
<dbReference type="Pfam" id="PF00096">
    <property type="entry name" value="zf-C2H2"/>
    <property type="match status" value="2"/>
</dbReference>
<dbReference type="AlphaFoldDB" id="A0A9J6G0A9"/>
<evidence type="ECO:0000256" key="4">
    <source>
        <dbReference type="ARBA" id="ARBA00023242"/>
    </source>
</evidence>
<dbReference type="Gene3D" id="3.30.160.60">
    <property type="entry name" value="Classic Zinc Finger"/>
    <property type="match status" value="2"/>
</dbReference>
<reference evidence="9 10" key="1">
    <citation type="journal article" date="2020" name="Cell">
        <title>Large-Scale Comparative Analyses of Tick Genomes Elucidate Their Genetic Diversity and Vector Capacities.</title>
        <authorList>
            <consortium name="Tick Genome and Microbiome Consortium (TIGMIC)"/>
            <person name="Jia N."/>
            <person name="Wang J."/>
            <person name="Shi W."/>
            <person name="Du L."/>
            <person name="Sun Y."/>
            <person name="Zhan W."/>
            <person name="Jiang J.F."/>
            <person name="Wang Q."/>
            <person name="Zhang B."/>
            <person name="Ji P."/>
            <person name="Bell-Sakyi L."/>
            <person name="Cui X.M."/>
            <person name="Yuan T.T."/>
            <person name="Jiang B.G."/>
            <person name="Yang W.F."/>
            <person name="Lam T.T."/>
            <person name="Chang Q.C."/>
            <person name="Ding S.J."/>
            <person name="Wang X.J."/>
            <person name="Zhu J.G."/>
            <person name="Ruan X.D."/>
            <person name="Zhao L."/>
            <person name="Wei J.T."/>
            <person name="Ye R.Z."/>
            <person name="Que T.C."/>
            <person name="Du C.H."/>
            <person name="Zhou Y.H."/>
            <person name="Cheng J.X."/>
            <person name="Dai P.F."/>
            <person name="Guo W.B."/>
            <person name="Han X.H."/>
            <person name="Huang E.J."/>
            <person name="Li L.F."/>
            <person name="Wei W."/>
            <person name="Gao Y.C."/>
            <person name="Liu J.Z."/>
            <person name="Shao H.Z."/>
            <person name="Wang X."/>
            <person name="Wang C.C."/>
            <person name="Yang T.C."/>
            <person name="Huo Q.B."/>
            <person name="Li W."/>
            <person name="Chen H.Y."/>
            <person name="Chen S.E."/>
            <person name="Zhou L.G."/>
            <person name="Ni X.B."/>
            <person name="Tian J.H."/>
            <person name="Sheng Y."/>
            <person name="Liu T."/>
            <person name="Pan Y.S."/>
            <person name="Xia L.Y."/>
            <person name="Li J."/>
            <person name="Zhao F."/>
            <person name="Cao W.C."/>
        </authorList>
    </citation>
    <scope>NUCLEOTIDE SEQUENCE [LARGE SCALE GENOMIC DNA]</scope>
    <source>
        <strain evidence="9">HaeL-2018</strain>
    </source>
</reference>
<feature type="region of interest" description="Disordered" evidence="6">
    <location>
        <begin position="1"/>
        <end position="49"/>
    </location>
</feature>
<keyword evidence="1" id="KW-0479">Metal-binding</keyword>
<name>A0A9J6G0A9_HAELO</name>
<feature type="domain" description="C2H2-type" evidence="8">
    <location>
        <begin position="336"/>
        <end position="359"/>
    </location>
</feature>
<dbReference type="PROSITE" id="PS50157">
    <property type="entry name" value="ZINC_FINGER_C2H2_2"/>
    <property type="match status" value="2"/>
</dbReference>
<keyword evidence="10" id="KW-1185">Reference proteome</keyword>
<sequence length="372" mass="41543">MRRFRFRNTAAASPSRACQSWKQQKQEPKRRDKRASKWRQKEGRRRVASAMGGLTAQQFCLRWNQHHGSLVSVFEELRSREAFVDVTLVCEGGASLKAHKLVLSACSPFFEALFADNPCAHPVIIMSHTREADLRTLLEFMYRGEVNVAQEQLPALLRAAELFQVRGLAEVAGAEEGPEDQAAPQPPPLPSGLRGHQGPARKKQRTPPPPPRHEGPPSLQVPERVDSPEPAVKAAVRPAAAKPPASRRTFDHSYSDDKTNWVPVPALQQQQQQRLEYQQQQPVPAQPLPPAAPPDSAASGDDGSAPPVCSVCARVFSTKGNLKRHMLMHRPYRHRHQCTLCLKTFSWPGDLRTHMRVAHGQGCHKSRPFLFT</sequence>
<dbReference type="PROSITE" id="PS00028">
    <property type="entry name" value="ZINC_FINGER_C2H2_1"/>
    <property type="match status" value="2"/>
</dbReference>
<feature type="region of interest" description="Disordered" evidence="6">
    <location>
        <begin position="173"/>
        <end position="305"/>
    </location>
</feature>
<dbReference type="GO" id="GO:0005634">
    <property type="term" value="C:nucleus"/>
    <property type="evidence" value="ECO:0007669"/>
    <property type="project" value="UniProtKB-ARBA"/>
</dbReference>
<dbReference type="OrthoDB" id="9978265at2759"/>
<dbReference type="GO" id="GO:0048513">
    <property type="term" value="P:animal organ development"/>
    <property type="evidence" value="ECO:0007669"/>
    <property type="project" value="UniProtKB-ARBA"/>
</dbReference>
<evidence type="ECO:0000259" key="8">
    <source>
        <dbReference type="PROSITE" id="PS50157"/>
    </source>
</evidence>
<dbReference type="PROSITE" id="PS50097">
    <property type="entry name" value="BTB"/>
    <property type="match status" value="1"/>
</dbReference>
<feature type="compositionally biased region" description="Polar residues" evidence="6">
    <location>
        <begin position="10"/>
        <end position="23"/>
    </location>
</feature>
<feature type="compositionally biased region" description="Low complexity" evidence="6">
    <location>
        <begin position="230"/>
        <end position="244"/>
    </location>
</feature>
<dbReference type="Pfam" id="PF00651">
    <property type="entry name" value="BTB"/>
    <property type="match status" value="1"/>
</dbReference>
<feature type="compositionally biased region" description="Basic and acidic residues" evidence="6">
    <location>
        <begin position="248"/>
        <end position="259"/>
    </location>
</feature>
<evidence type="ECO:0000256" key="5">
    <source>
        <dbReference type="PROSITE-ProRule" id="PRU00042"/>
    </source>
</evidence>